<evidence type="ECO:0000256" key="2">
    <source>
        <dbReference type="ARBA" id="ARBA00022643"/>
    </source>
</evidence>
<accession>A0A0U1DCW6</accession>
<evidence type="ECO:0000313" key="8">
    <source>
        <dbReference type="EMBL" id="CQD12725.1"/>
    </source>
</evidence>
<dbReference type="PANTHER" id="PTHR30011:SF16">
    <property type="entry name" value="C2H2 FINGER DOMAIN TRANSCRIPTION FACTOR (EUROFUNG)-RELATED"/>
    <property type="match status" value="1"/>
</dbReference>
<feature type="domain" description="Luciferase-like" evidence="7">
    <location>
        <begin position="25"/>
        <end position="295"/>
    </location>
</feature>
<dbReference type="Pfam" id="PF00296">
    <property type="entry name" value="Bac_luciferase"/>
    <property type="match status" value="1"/>
</dbReference>
<comment type="similarity">
    <text evidence="5">Belongs to the NtaA/SnaA/DszA monooxygenase family.</text>
</comment>
<organism evidence="8 9">
    <name type="scientific">Mycolicibacterium conceptionense</name>
    <dbReference type="NCBI Taxonomy" id="451644"/>
    <lineage>
        <taxon>Bacteria</taxon>
        <taxon>Bacillati</taxon>
        <taxon>Actinomycetota</taxon>
        <taxon>Actinomycetes</taxon>
        <taxon>Mycobacteriales</taxon>
        <taxon>Mycobacteriaceae</taxon>
        <taxon>Mycolicibacterium</taxon>
    </lineage>
</organism>
<dbReference type="NCBIfam" id="TIGR03860">
    <property type="entry name" value="FMN_nitrolo"/>
    <property type="match status" value="1"/>
</dbReference>
<keyword evidence="4 8" id="KW-0503">Monooxygenase</keyword>
<feature type="compositionally biased region" description="Basic residues" evidence="6">
    <location>
        <begin position="487"/>
        <end position="508"/>
    </location>
</feature>
<dbReference type="InterPro" id="IPR051260">
    <property type="entry name" value="Diverse_substr_monoxygenases"/>
</dbReference>
<feature type="region of interest" description="Disordered" evidence="6">
    <location>
        <begin position="453"/>
        <end position="508"/>
    </location>
</feature>
<dbReference type="GO" id="GO:0016705">
    <property type="term" value="F:oxidoreductase activity, acting on paired donors, with incorporation or reduction of molecular oxygen"/>
    <property type="evidence" value="ECO:0007669"/>
    <property type="project" value="InterPro"/>
</dbReference>
<dbReference type="SUPFAM" id="SSF51679">
    <property type="entry name" value="Bacterial luciferase-like"/>
    <property type="match status" value="1"/>
</dbReference>
<proteinExistence type="inferred from homology"/>
<feature type="compositionally biased region" description="Polar residues" evidence="6">
    <location>
        <begin position="398"/>
        <end position="413"/>
    </location>
</feature>
<evidence type="ECO:0000256" key="3">
    <source>
        <dbReference type="ARBA" id="ARBA00023002"/>
    </source>
</evidence>
<evidence type="ECO:0000313" key="9">
    <source>
        <dbReference type="Proteomes" id="UP000182227"/>
    </source>
</evidence>
<gene>
    <name evidence="8" type="ORF">BN970_02640</name>
</gene>
<feature type="region of interest" description="Disordered" evidence="6">
    <location>
        <begin position="374"/>
        <end position="413"/>
    </location>
</feature>
<dbReference type="AlphaFoldDB" id="A0A0U1DCW6"/>
<name>A0A0U1DCW6_9MYCO</name>
<evidence type="ECO:0000259" key="7">
    <source>
        <dbReference type="Pfam" id="PF00296"/>
    </source>
</evidence>
<evidence type="ECO:0000256" key="4">
    <source>
        <dbReference type="ARBA" id="ARBA00023033"/>
    </source>
</evidence>
<dbReference type="InterPro" id="IPR016215">
    <property type="entry name" value="NTA_MOA"/>
</dbReference>
<dbReference type="GO" id="GO:0004497">
    <property type="term" value="F:monooxygenase activity"/>
    <property type="evidence" value="ECO:0007669"/>
    <property type="project" value="UniProtKB-KW"/>
</dbReference>
<reference evidence="8 9" key="1">
    <citation type="submission" date="2015-03" db="EMBL/GenBank/DDBJ databases">
        <authorList>
            <person name="Murphy D."/>
        </authorList>
    </citation>
    <scope>NUCLEOTIDE SEQUENCE [LARGE SCALE GENOMIC DNA]</scope>
    <source>
        <strain evidence="8 9">D16</strain>
    </source>
</reference>
<evidence type="ECO:0000256" key="6">
    <source>
        <dbReference type="SAM" id="MobiDB-lite"/>
    </source>
</evidence>
<dbReference type="EMBL" id="CTEF01000001">
    <property type="protein sequence ID" value="CQD12725.1"/>
    <property type="molecule type" value="Genomic_DNA"/>
</dbReference>
<dbReference type="Gene3D" id="3.20.20.30">
    <property type="entry name" value="Luciferase-like domain"/>
    <property type="match status" value="1"/>
</dbReference>
<sequence length="508" mass="56418">MSKPVKQIHLAAHFPGVNNTTVWSDPESGSHIEFDSFVRFAQTAERGKFDFMFLAEGLRLREQGGHIYDLDVVGRPDTFTVLAALAAVTERLGLTGTINSTFNEPYEVARQFASLDHLSEGRAAWNVVTSWDAFTGQNFRRGGFLPENQRYERAESFLAAAHTLFDSWRGDEIVADKKAGVFLSDPTAGEFCYHNDHFDISGRFNVPRSPQGRPVIFQAGDSDRGREFAAAAADAIFSRYGTLEDGQKFYADVKGRLAKYGRRHDELLILPAATFVLGDTDDEAAELAHEVRLAQVSPATAIKFLEQLWNRDLTDHDPDGPLPTVDPLVGENTIAKGRASVRIHRDPIAVANEWRAKAEAENLTTRELIIEVTGRQNFVAPPPRSPNPSTISSNPTPATDSSWSPTSRPAGSTRSSIAWYRCCKSAGCSAPTTKGPRCASIWAWLRFGRMKNTPRQRDRTIRTRRSRCAPCTPSSPPRSMFRAPARCGRRRGHARSARGSRRACRRSR</sequence>
<keyword evidence="1" id="KW-0285">Flavoprotein</keyword>
<evidence type="ECO:0000256" key="1">
    <source>
        <dbReference type="ARBA" id="ARBA00022630"/>
    </source>
</evidence>
<keyword evidence="3" id="KW-0560">Oxidoreductase</keyword>
<dbReference type="InterPro" id="IPR036661">
    <property type="entry name" value="Luciferase-like_sf"/>
</dbReference>
<keyword evidence="2" id="KW-0288">FMN</keyword>
<feature type="compositionally biased region" description="Low complexity" evidence="6">
    <location>
        <begin position="387"/>
        <end position="397"/>
    </location>
</feature>
<dbReference type="PANTHER" id="PTHR30011">
    <property type="entry name" value="ALKANESULFONATE MONOOXYGENASE-RELATED"/>
    <property type="match status" value="1"/>
</dbReference>
<protein>
    <submittedName>
        <fullName evidence="8">Nitrilotriacetate monooxygenase component A</fullName>
    </submittedName>
</protein>
<dbReference type="Proteomes" id="UP000182227">
    <property type="component" value="Unassembled WGS sequence"/>
</dbReference>
<dbReference type="InterPro" id="IPR011251">
    <property type="entry name" value="Luciferase-like_dom"/>
</dbReference>
<evidence type="ECO:0000256" key="5">
    <source>
        <dbReference type="ARBA" id="ARBA00033748"/>
    </source>
</evidence>